<dbReference type="GO" id="GO:0016020">
    <property type="term" value="C:membrane"/>
    <property type="evidence" value="ECO:0007669"/>
    <property type="project" value="UniProtKB-SubCell"/>
</dbReference>
<evidence type="ECO:0000256" key="5">
    <source>
        <dbReference type="ARBA" id="ARBA00022692"/>
    </source>
</evidence>
<feature type="chain" id="PRO_5043718814" description="receptor protein-tyrosine kinase" evidence="20">
    <location>
        <begin position="19"/>
        <end position="569"/>
    </location>
</feature>
<sequence length="569" mass="62399">MAVTGWMTLMTRTSVVLAVGLMPLLAAAGIKGPPRISSDKWDSQRVVREGQSVKLSCPILANPDPLYDWLKDGEEVDDTWSRFQLKRHTLRIKNAQVDDSGRYNCKAVNGFGVEKIDMHLIVLSADEAPEGPLQIQAPRLTEMYPRTGGDPVLLNPGDTITLQCRADGLPRPDIQWFKDGRHRGQSGDLNLREVVVEDSGIYTCRASSPLGQVSFNFTIDVHKPEEMPEISDPVNTTVELGRTTSLHCTVRSSQKPTVQWLKEIPPEEAVSDQHRASAGQSNGATGPNSTIIRHNDKFYRKLDAQADTMASHPKEYLSKVIIRGATAKDEGVYVCLAINTKGFASKSAILTILHPPRELDGAPGGAASLTPTEVSPEDGNINWIYFLIPSIFIFVVVVTVVACMLRRNNVPDKPVGVIPPMVGTMQKGEHGDPSVLAPLNPDHRGGGGHLKPPGHHKPDLVYQEAPYDTLGTGQSVHSHQISHASNNTYVYPSTFPKQVYPDPSYSDPYSGDRGPTRSSDHSYAHLVQGNMGGHSPNPPPPYVHQTQPSTQHSHQHQHSSPQYFVHYNL</sequence>
<evidence type="ECO:0000256" key="14">
    <source>
        <dbReference type="ARBA" id="ARBA00023157"/>
    </source>
</evidence>
<evidence type="ECO:0000256" key="2">
    <source>
        <dbReference type="ARBA" id="ARBA00011902"/>
    </source>
</evidence>
<organism evidence="22 23">
    <name type="scientific">Meganyctiphanes norvegica</name>
    <name type="common">Northern krill</name>
    <name type="synonym">Thysanopoda norvegica</name>
    <dbReference type="NCBI Taxonomy" id="48144"/>
    <lineage>
        <taxon>Eukaryota</taxon>
        <taxon>Metazoa</taxon>
        <taxon>Ecdysozoa</taxon>
        <taxon>Arthropoda</taxon>
        <taxon>Crustacea</taxon>
        <taxon>Multicrustacea</taxon>
        <taxon>Malacostraca</taxon>
        <taxon>Eumalacostraca</taxon>
        <taxon>Eucarida</taxon>
        <taxon>Euphausiacea</taxon>
        <taxon>Euphausiidae</taxon>
        <taxon>Meganyctiphanes</taxon>
    </lineage>
</organism>
<dbReference type="Proteomes" id="UP001497623">
    <property type="component" value="Unassembled WGS sequence"/>
</dbReference>
<evidence type="ECO:0000256" key="13">
    <source>
        <dbReference type="ARBA" id="ARBA00023137"/>
    </source>
</evidence>
<dbReference type="SMART" id="SM00408">
    <property type="entry name" value="IGc2"/>
    <property type="match status" value="3"/>
</dbReference>
<feature type="region of interest" description="Disordered" evidence="18">
    <location>
        <begin position="500"/>
        <end position="569"/>
    </location>
</feature>
<feature type="domain" description="Ig-like" evidence="21">
    <location>
        <begin position="138"/>
        <end position="214"/>
    </location>
</feature>
<keyword evidence="17" id="KW-0393">Immunoglobulin domain</keyword>
<accession>A0AAV2QQ50</accession>
<feature type="domain" description="Ig-like" evidence="21">
    <location>
        <begin position="34"/>
        <end position="110"/>
    </location>
</feature>
<keyword evidence="23" id="KW-1185">Reference proteome</keyword>
<feature type="compositionally biased region" description="Low complexity" evidence="18">
    <location>
        <begin position="544"/>
        <end position="562"/>
    </location>
</feature>
<keyword evidence="15" id="KW-0675">Receptor</keyword>
<dbReference type="FunFam" id="2.60.40.10:FF:000593">
    <property type="entry name" value="Fibroblast growth factor receptor-like 1"/>
    <property type="match status" value="1"/>
</dbReference>
<dbReference type="Gene3D" id="2.60.40.10">
    <property type="entry name" value="Immunoglobulins"/>
    <property type="match status" value="3"/>
</dbReference>
<evidence type="ECO:0000256" key="19">
    <source>
        <dbReference type="SAM" id="Phobius"/>
    </source>
</evidence>
<keyword evidence="14" id="KW-1015">Disulfide bond</keyword>
<evidence type="ECO:0000256" key="7">
    <source>
        <dbReference type="ARBA" id="ARBA00022737"/>
    </source>
</evidence>
<protein>
    <recommendedName>
        <fullName evidence="2">receptor protein-tyrosine kinase</fullName>
        <ecNumber evidence="2">2.7.10.1</ecNumber>
    </recommendedName>
</protein>
<keyword evidence="11 19" id="KW-1133">Transmembrane helix</keyword>
<keyword evidence="3" id="KW-0597">Phosphoprotein</keyword>
<dbReference type="EC" id="2.7.10.1" evidence="2"/>
<feature type="domain" description="Ig-like" evidence="21">
    <location>
        <begin position="228"/>
        <end position="351"/>
    </location>
</feature>
<evidence type="ECO:0000256" key="12">
    <source>
        <dbReference type="ARBA" id="ARBA00023136"/>
    </source>
</evidence>
<dbReference type="Pfam" id="PF07679">
    <property type="entry name" value="I-set"/>
    <property type="match status" value="1"/>
</dbReference>
<keyword evidence="5 19" id="KW-0812">Transmembrane</keyword>
<feature type="compositionally biased region" description="Basic and acidic residues" evidence="18">
    <location>
        <begin position="514"/>
        <end position="523"/>
    </location>
</feature>
<keyword evidence="10" id="KW-0067">ATP-binding</keyword>
<keyword evidence="16" id="KW-0325">Glycoprotein</keyword>
<evidence type="ECO:0000256" key="4">
    <source>
        <dbReference type="ARBA" id="ARBA00022679"/>
    </source>
</evidence>
<evidence type="ECO:0000256" key="15">
    <source>
        <dbReference type="ARBA" id="ARBA00023170"/>
    </source>
</evidence>
<dbReference type="GO" id="GO:0005524">
    <property type="term" value="F:ATP binding"/>
    <property type="evidence" value="ECO:0007669"/>
    <property type="project" value="UniProtKB-KW"/>
</dbReference>
<dbReference type="PANTHER" id="PTHR19890:SF10">
    <property type="entry name" value="FIBROBLAST GROWTH FACTOR RECEPTOR-LIKE 1"/>
    <property type="match status" value="1"/>
</dbReference>
<keyword evidence="9" id="KW-0418">Kinase</keyword>
<evidence type="ECO:0000256" key="6">
    <source>
        <dbReference type="ARBA" id="ARBA00022729"/>
    </source>
</evidence>
<evidence type="ECO:0000256" key="10">
    <source>
        <dbReference type="ARBA" id="ARBA00022840"/>
    </source>
</evidence>
<dbReference type="FunFam" id="2.60.40.10:FF:000032">
    <property type="entry name" value="palladin isoform X1"/>
    <property type="match status" value="1"/>
</dbReference>
<evidence type="ECO:0000256" key="1">
    <source>
        <dbReference type="ARBA" id="ARBA00004167"/>
    </source>
</evidence>
<dbReference type="InterPro" id="IPR052615">
    <property type="entry name" value="FGFRL"/>
</dbReference>
<keyword evidence="8" id="KW-0547">Nucleotide-binding</keyword>
<gene>
    <name evidence="22" type="ORF">MNOR_LOCUS14516</name>
</gene>
<evidence type="ECO:0000259" key="21">
    <source>
        <dbReference type="PROSITE" id="PS50835"/>
    </source>
</evidence>
<evidence type="ECO:0000256" key="16">
    <source>
        <dbReference type="ARBA" id="ARBA00023180"/>
    </source>
</evidence>
<dbReference type="InterPro" id="IPR013098">
    <property type="entry name" value="Ig_I-set"/>
</dbReference>
<evidence type="ECO:0000313" key="23">
    <source>
        <dbReference type="Proteomes" id="UP001497623"/>
    </source>
</evidence>
<evidence type="ECO:0000256" key="3">
    <source>
        <dbReference type="ARBA" id="ARBA00022553"/>
    </source>
</evidence>
<dbReference type="CDD" id="cd00096">
    <property type="entry name" value="Ig"/>
    <property type="match status" value="1"/>
</dbReference>
<evidence type="ECO:0000256" key="8">
    <source>
        <dbReference type="ARBA" id="ARBA00022741"/>
    </source>
</evidence>
<feature type="signal peptide" evidence="20">
    <location>
        <begin position="1"/>
        <end position="18"/>
    </location>
</feature>
<evidence type="ECO:0000256" key="11">
    <source>
        <dbReference type="ARBA" id="ARBA00022989"/>
    </source>
</evidence>
<feature type="compositionally biased region" description="Polar residues" evidence="18">
    <location>
        <begin position="278"/>
        <end position="291"/>
    </location>
</feature>
<evidence type="ECO:0000256" key="17">
    <source>
        <dbReference type="ARBA" id="ARBA00023319"/>
    </source>
</evidence>
<dbReference type="InterPro" id="IPR007110">
    <property type="entry name" value="Ig-like_dom"/>
</dbReference>
<dbReference type="PANTHER" id="PTHR19890">
    <property type="entry name" value="FIBROBLAST GROWTH FACTOR RECEPTOR"/>
    <property type="match status" value="1"/>
</dbReference>
<keyword evidence="12 19" id="KW-0472">Membrane</keyword>
<dbReference type="PROSITE" id="PS50835">
    <property type="entry name" value="IG_LIKE"/>
    <property type="match status" value="3"/>
</dbReference>
<evidence type="ECO:0000256" key="18">
    <source>
        <dbReference type="SAM" id="MobiDB-lite"/>
    </source>
</evidence>
<dbReference type="InterPro" id="IPR013783">
    <property type="entry name" value="Ig-like_fold"/>
</dbReference>
<dbReference type="InterPro" id="IPR003599">
    <property type="entry name" value="Ig_sub"/>
</dbReference>
<dbReference type="Pfam" id="PF13927">
    <property type="entry name" value="Ig_3"/>
    <property type="match status" value="2"/>
</dbReference>
<dbReference type="InterPro" id="IPR003598">
    <property type="entry name" value="Ig_sub2"/>
</dbReference>
<evidence type="ECO:0000256" key="9">
    <source>
        <dbReference type="ARBA" id="ARBA00022777"/>
    </source>
</evidence>
<name>A0AAV2QQ50_MEGNR</name>
<comment type="caution">
    <text evidence="22">The sequence shown here is derived from an EMBL/GenBank/DDBJ whole genome shotgun (WGS) entry which is preliminary data.</text>
</comment>
<proteinExistence type="predicted"/>
<evidence type="ECO:0000256" key="20">
    <source>
        <dbReference type="SAM" id="SignalP"/>
    </source>
</evidence>
<keyword evidence="7" id="KW-0677">Repeat</keyword>
<keyword evidence="6 20" id="KW-0732">Signal</keyword>
<dbReference type="SMART" id="SM00409">
    <property type="entry name" value="IG"/>
    <property type="match status" value="3"/>
</dbReference>
<feature type="transmembrane region" description="Helical" evidence="19">
    <location>
        <begin position="383"/>
        <end position="405"/>
    </location>
</feature>
<feature type="region of interest" description="Disordered" evidence="18">
    <location>
        <begin position="266"/>
        <end position="291"/>
    </location>
</feature>
<dbReference type="EMBL" id="CAXKWB010008721">
    <property type="protein sequence ID" value="CAL4092097.1"/>
    <property type="molecule type" value="Genomic_DNA"/>
</dbReference>
<keyword evidence="4" id="KW-0808">Transferase</keyword>
<reference evidence="22 23" key="1">
    <citation type="submission" date="2024-05" db="EMBL/GenBank/DDBJ databases">
        <authorList>
            <person name="Wallberg A."/>
        </authorList>
    </citation>
    <scope>NUCLEOTIDE SEQUENCE [LARGE SCALE GENOMIC DNA]</scope>
</reference>
<comment type="subcellular location">
    <subcellularLocation>
        <location evidence="1">Membrane</location>
        <topology evidence="1">Single-pass membrane protein</topology>
    </subcellularLocation>
</comment>
<dbReference type="SUPFAM" id="SSF48726">
    <property type="entry name" value="Immunoglobulin"/>
    <property type="match status" value="3"/>
</dbReference>
<dbReference type="AlphaFoldDB" id="A0AAV2QQ50"/>
<evidence type="ECO:0000313" key="22">
    <source>
        <dbReference type="EMBL" id="CAL4092097.1"/>
    </source>
</evidence>
<keyword evidence="13" id="KW-0829">Tyrosine-protein kinase</keyword>
<dbReference type="GO" id="GO:0004714">
    <property type="term" value="F:transmembrane receptor protein tyrosine kinase activity"/>
    <property type="evidence" value="ECO:0007669"/>
    <property type="project" value="UniProtKB-EC"/>
</dbReference>
<dbReference type="InterPro" id="IPR036179">
    <property type="entry name" value="Ig-like_dom_sf"/>
</dbReference>
<dbReference type="FunFam" id="2.60.40.10:FF:000020">
    <property type="entry name" value="Fibroblast growth factor receptor"/>
    <property type="match status" value="1"/>
</dbReference>